<name>A0ABY0IEK3_9BACT</name>
<dbReference type="PANTHER" id="PTHR30217:SF12">
    <property type="entry name" value="U32 FAMILY PEPTIDASE"/>
    <property type="match status" value="1"/>
</dbReference>
<evidence type="ECO:0000313" key="1">
    <source>
        <dbReference type="EMBL" id="RZF20523.1"/>
    </source>
</evidence>
<comment type="caution">
    <text evidence="1">The sequence shown here is derived from an EMBL/GenBank/DDBJ whole genome shotgun (WGS) entry which is preliminary data.</text>
</comment>
<dbReference type="Pfam" id="PF01136">
    <property type="entry name" value="Peptidase_U32"/>
    <property type="match status" value="1"/>
</dbReference>
<dbReference type="PANTHER" id="PTHR30217">
    <property type="entry name" value="PEPTIDASE U32 FAMILY"/>
    <property type="match status" value="1"/>
</dbReference>
<accession>A0ABY0IEK3</accession>
<protein>
    <recommendedName>
        <fullName evidence="3">Peptidase family U32 C-terminal domain-containing protein</fullName>
    </recommendedName>
</protein>
<dbReference type="InterPro" id="IPR051454">
    <property type="entry name" value="RNA/ubiquinone_mod_enzymes"/>
</dbReference>
<reference evidence="2" key="1">
    <citation type="journal article" date="2019" name="Int. J. Syst. Evol. Microbiol.">
        <title>Halobacteriovorax valvorus sp. nov., a novel prokaryotic predator isolated from coastal seawater of China.</title>
        <authorList>
            <person name="Chen M.-X."/>
        </authorList>
    </citation>
    <scope>NUCLEOTIDE SEQUENCE [LARGE SCALE GENOMIC DNA]</scope>
    <source>
        <strain evidence="2">BL9</strain>
    </source>
</reference>
<sequence>MKAITYISHIDELESLDTSKFSEVILATRLFSQVGKLTIDEMLEIIEKCKAQKVKYTLEWDILMTESRFKMYREQFKKYADLGFSSIRLRDPGAINFILNSYENLSIDLLLDTGGHHNIKAIKVWKNLVGDRLRKIILSIELSSNVVKEFCQEIKSWGVKTELLVLGRILLFYTPRNLVSPLYTDEDLEEFENNGKYIEVAGSSEESPHKGFPIIENQHGTFMFNTKDQYLLEYLDEIEECGVDDIRIDVRHLDKESKSVVDKTISLCENFNKEEAKEFKNQYPNSTTRGFFHVNKSDVLFKKLKNKRVQREDQGFIGEVVDVVKKSHIAILVKGMRNEDIALKVGDELRLSTPDGKEKFTKIHKLTQTNGKEVQDVKTGELILIPHVSGISVKTMAYLK</sequence>
<keyword evidence="2" id="KW-1185">Reference proteome</keyword>
<organism evidence="1 2">
    <name type="scientific">Halobacteriovorax vibrionivorans</name>
    <dbReference type="NCBI Taxonomy" id="2152716"/>
    <lineage>
        <taxon>Bacteria</taxon>
        <taxon>Pseudomonadati</taxon>
        <taxon>Bdellovibrionota</taxon>
        <taxon>Bacteriovoracia</taxon>
        <taxon>Bacteriovoracales</taxon>
        <taxon>Halobacteriovoraceae</taxon>
        <taxon>Halobacteriovorax</taxon>
    </lineage>
</organism>
<proteinExistence type="predicted"/>
<dbReference type="EMBL" id="QDKL01000003">
    <property type="protein sequence ID" value="RZF20523.1"/>
    <property type="molecule type" value="Genomic_DNA"/>
</dbReference>
<evidence type="ECO:0008006" key="3">
    <source>
        <dbReference type="Google" id="ProtNLM"/>
    </source>
</evidence>
<evidence type="ECO:0000313" key="2">
    <source>
        <dbReference type="Proteomes" id="UP000443582"/>
    </source>
</evidence>
<gene>
    <name evidence="1" type="ORF">DAY19_11085</name>
</gene>
<dbReference type="Proteomes" id="UP000443582">
    <property type="component" value="Unassembled WGS sequence"/>
</dbReference>
<dbReference type="InterPro" id="IPR001539">
    <property type="entry name" value="Peptidase_U32"/>
</dbReference>
<dbReference type="RefSeq" id="WP_115362420.1">
    <property type="nucleotide sequence ID" value="NZ_QDKL01000003.1"/>
</dbReference>